<dbReference type="InterPro" id="IPR013762">
    <property type="entry name" value="Integrase-like_cat_sf"/>
</dbReference>
<dbReference type="InterPro" id="IPR011010">
    <property type="entry name" value="DNA_brk_join_enz"/>
</dbReference>
<accession>A0A7W4IAJ1</accession>
<proteinExistence type="inferred from homology"/>
<comment type="caution">
    <text evidence="9">The sequence shown here is derived from an EMBL/GenBank/DDBJ whole genome shotgun (WGS) entry which is preliminary data.</text>
</comment>
<name>A0A7W4IAJ1_9PROT</name>
<feature type="region of interest" description="Disordered" evidence="6">
    <location>
        <begin position="1"/>
        <end position="23"/>
    </location>
</feature>
<dbReference type="EMBL" id="JABEQJ010000003">
    <property type="protein sequence ID" value="MBB2159324.1"/>
    <property type="molecule type" value="Genomic_DNA"/>
</dbReference>
<evidence type="ECO:0000256" key="6">
    <source>
        <dbReference type="SAM" id="MobiDB-lite"/>
    </source>
</evidence>
<evidence type="ECO:0000256" key="5">
    <source>
        <dbReference type="PROSITE-ProRule" id="PRU01248"/>
    </source>
</evidence>
<evidence type="ECO:0000259" key="8">
    <source>
        <dbReference type="PROSITE" id="PS51900"/>
    </source>
</evidence>
<feature type="domain" description="Core-binding (CB)" evidence="8">
    <location>
        <begin position="97"/>
        <end position="177"/>
    </location>
</feature>
<keyword evidence="4" id="KW-0233">DNA recombination</keyword>
<dbReference type="PROSITE" id="PS51900">
    <property type="entry name" value="CB"/>
    <property type="match status" value="1"/>
</dbReference>
<dbReference type="Pfam" id="PF00589">
    <property type="entry name" value="Phage_integrase"/>
    <property type="match status" value="1"/>
</dbReference>
<dbReference type="AlphaFoldDB" id="A0A7W4IAJ1"/>
<sequence length="375" mass="42254">MGPPSARPLGRHEAGTFPSWSRRGAGQSAVHAAVTIIRLQFIKKYKDRHGKVRHYLRRRGFKQIPLPDPSDPSFFTTYQAALASTEEPKEKPKAGVGTFCALVDAWYESSAFRQLGPATQTNYRRILSRMQKEDYGAHAVTDFEPQYIRRFVARAADTPAAANHRLRLFRLLFRFAVEDGWIKTDPTLGVRRLKEKGEGAKSWSEDEIEKYEARWLSGSPQRLALALLLYTGQRRSDVVRMGWDDIESGFLRVRQAKTGAALLIPLHGALIAEIEQCDRSAPRFLLTREDDPRPYSPNGFYNRFVEWAKEAGLPAGLSPHGLRKAAARRLAEAGCTPHQIAAITGHKTLAEVERYTRAADQVRMAQEAMRRLGCV</sequence>
<evidence type="ECO:0000256" key="1">
    <source>
        <dbReference type="ARBA" id="ARBA00008857"/>
    </source>
</evidence>
<evidence type="ECO:0000313" key="10">
    <source>
        <dbReference type="Proteomes" id="UP000589085"/>
    </source>
</evidence>
<keyword evidence="2" id="KW-0229">DNA integration</keyword>
<dbReference type="InterPro" id="IPR010998">
    <property type="entry name" value="Integrase_recombinase_N"/>
</dbReference>
<dbReference type="GO" id="GO:0003677">
    <property type="term" value="F:DNA binding"/>
    <property type="evidence" value="ECO:0007669"/>
    <property type="project" value="UniProtKB-UniRule"/>
</dbReference>
<evidence type="ECO:0000256" key="4">
    <source>
        <dbReference type="ARBA" id="ARBA00023172"/>
    </source>
</evidence>
<reference evidence="9 10" key="1">
    <citation type="submission" date="2020-04" db="EMBL/GenBank/DDBJ databases">
        <title>Description of novel Gluconacetobacter.</title>
        <authorList>
            <person name="Sombolestani A."/>
        </authorList>
    </citation>
    <scope>NUCLEOTIDE SEQUENCE [LARGE SCALE GENOMIC DNA]</scope>
    <source>
        <strain evidence="9 10">LMG 19747</strain>
    </source>
</reference>
<dbReference type="Proteomes" id="UP000589085">
    <property type="component" value="Unassembled WGS sequence"/>
</dbReference>
<dbReference type="InterPro" id="IPR050090">
    <property type="entry name" value="Tyrosine_recombinase_XerCD"/>
</dbReference>
<dbReference type="PROSITE" id="PS51898">
    <property type="entry name" value="TYR_RECOMBINASE"/>
    <property type="match status" value="1"/>
</dbReference>
<dbReference type="InterPro" id="IPR044068">
    <property type="entry name" value="CB"/>
</dbReference>
<keyword evidence="3 5" id="KW-0238">DNA-binding</keyword>
<dbReference type="PANTHER" id="PTHR30349:SF41">
    <property type="entry name" value="INTEGRASE_RECOMBINASE PROTEIN MJ0367-RELATED"/>
    <property type="match status" value="1"/>
</dbReference>
<feature type="domain" description="Tyr recombinase" evidence="7">
    <location>
        <begin position="198"/>
        <end position="369"/>
    </location>
</feature>
<evidence type="ECO:0000256" key="3">
    <source>
        <dbReference type="ARBA" id="ARBA00023125"/>
    </source>
</evidence>
<dbReference type="InterPro" id="IPR002104">
    <property type="entry name" value="Integrase_catalytic"/>
</dbReference>
<organism evidence="9 10">
    <name type="scientific">Gluconacetobacter sacchari</name>
    <dbReference type="NCBI Taxonomy" id="92759"/>
    <lineage>
        <taxon>Bacteria</taxon>
        <taxon>Pseudomonadati</taxon>
        <taxon>Pseudomonadota</taxon>
        <taxon>Alphaproteobacteria</taxon>
        <taxon>Acetobacterales</taxon>
        <taxon>Acetobacteraceae</taxon>
        <taxon>Gluconacetobacter</taxon>
    </lineage>
</organism>
<evidence type="ECO:0000313" key="9">
    <source>
        <dbReference type="EMBL" id="MBB2159324.1"/>
    </source>
</evidence>
<comment type="similarity">
    <text evidence="1">Belongs to the 'phage' integrase family.</text>
</comment>
<dbReference type="GO" id="GO:0006310">
    <property type="term" value="P:DNA recombination"/>
    <property type="evidence" value="ECO:0007669"/>
    <property type="project" value="UniProtKB-KW"/>
</dbReference>
<gene>
    <name evidence="9" type="ORF">HLH48_03890</name>
</gene>
<dbReference type="Gene3D" id="1.10.150.130">
    <property type="match status" value="1"/>
</dbReference>
<dbReference type="GO" id="GO:0015074">
    <property type="term" value="P:DNA integration"/>
    <property type="evidence" value="ECO:0007669"/>
    <property type="project" value="UniProtKB-KW"/>
</dbReference>
<evidence type="ECO:0000256" key="2">
    <source>
        <dbReference type="ARBA" id="ARBA00022908"/>
    </source>
</evidence>
<dbReference type="SUPFAM" id="SSF56349">
    <property type="entry name" value="DNA breaking-rejoining enzymes"/>
    <property type="match status" value="1"/>
</dbReference>
<protein>
    <submittedName>
        <fullName evidence="9">Tyrosine-type recombinase/integrase</fullName>
    </submittedName>
</protein>
<dbReference type="PANTHER" id="PTHR30349">
    <property type="entry name" value="PHAGE INTEGRASE-RELATED"/>
    <property type="match status" value="1"/>
</dbReference>
<evidence type="ECO:0000259" key="7">
    <source>
        <dbReference type="PROSITE" id="PS51898"/>
    </source>
</evidence>
<dbReference type="Gene3D" id="1.10.443.10">
    <property type="entry name" value="Intergrase catalytic core"/>
    <property type="match status" value="1"/>
</dbReference>